<dbReference type="Proteomes" id="UP000011592">
    <property type="component" value="Unassembled WGS sequence"/>
</dbReference>
<reference evidence="1 2" key="1">
    <citation type="journal article" date="2014" name="PLoS Genet.">
        <title>Phylogenetically driven sequencing of extremely halophilic archaea reveals strategies for static and dynamic osmo-response.</title>
        <authorList>
            <person name="Becker E.A."/>
            <person name="Seitzer P.M."/>
            <person name="Tritt A."/>
            <person name="Larsen D."/>
            <person name="Krusor M."/>
            <person name="Yao A.I."/>
            <person name="Wu D."/>
            <person name="Madern D."/>
            <person name="Eisen J.A."/>
            <person name="Darling A.E."/>
            <person name="Facciotti M.T."/>
        </authorList>
    </citation>
    <scope>NUCLEOTIDE SEQUENCE [LARGE SCALE GENOMIC DNA]</scope>
    <source>
        <strain evidence="1 2">JCM 14663</strain>
    </source>
</reference>
<comment type="caution">
    <text evidence="1">The sequence shown here is derived from an EMBL/GenBank/DDBJ whole genome shotgun (WGS) entry which is preliminary data.</text>
</comment>
<sequence>MLLIHVKRLKKYLRRLYRVKREQRIYRCSNCGCTDGTNETTCQECWNGRLVRIE</sequence>
<gene>
    <name evidence="1" type="ORF">C486_10959</name>
</gene>
<evidence type="ECO:0000313" key="2">
    <source>
        <dbReference type="Proteomes" id="UP000011592"/>
    </source>
</evidence>
<dbReference type="PATRIC" id="fig|1230459.4.peg.2177"/>
<accession>L9YZ70</accession>
<dbReference type="AlphaFoldDB" id="L9YZ70"/>
<organism evidence="1 2">
    <name type="scientific">Natrinema gari JCM 14663</name>
    <dbReference type="NCBI Taxonomy" id="1230459"/>
    <lineage>
        <taxon>Archaea</taxon>
        <taxon>Methanobacteriati</taxon>
        <taxon>Methanobacteriota</taxon>
        <taxon>Stenosarchaea group</taxon>
        <taxon>Halobacteria</taxon>
        <taxon>Halobacteriales</taxon>
        <taxon>Natrialbaceae</taxon>
        <taxon>Natrinema</taxon>
    </lineage>
</organism>
<dbReference type="EMBL" id="AOIJ01000051">
    <property type="protein sequence ID" value="ELY79515.1"/>
    <property type="molecule type" value="Genomic_DNA"/>
</dbReference>
<evidence type="ECO:0000313" key="1">
    <source>
        <dbReference type="EMBL" id="ELY79515.1"/>
    </source>
</evidence>
<keyword evidence="2" id="KW-1185">Reference proteome</keyword>
<name>L9YZ70_9EURY</name>
<proteinExistence type="predicted"/>
<protein>
    <submittedName>
        <fullName evidence="1">Uncharacterized protein</fullName>
    </submittedName>
</protein>